<organism evidence="14">
    <name type="scientific">Lynceus sp. MCZ IZ 141354</name>
    <dbReference type="NCBI Taxonomy" id="1930659"/>
    <lineage>
        <taxon>Eukaryota</taxon>
        <taxon>Metazoa</taxon>
        <taxon>Ecdysozoa</taxon>
        <taxon>Arthropoda</taxon>
        <taxon>Crustacea</taxon>
        <taxon>Branchiopoda</taxon>
        <taxon>Diplostraca</taxon>
        <taxon>Laevicaudata</taxon>
        <taxon>Lynceidae</taxon>
        <taxon>Lynceus</taxon>
    </lineage>
</organism>
<dbReference type="EMBL" id="OC989124">
    <property type="protein sequence ID" value="CAG4645779.1"/>
    <property type="molecule type" value="Genomic_DNA"/>
</dbReference>
<comment type="similarity">
    <text evidence="3 13">Belongs to the class VI-like SAM-binding methyltransferase superfamily. Isoprenylcysteine carboxyl methyltransferase family.</text>
</comment>
<dbReference type="GO" id="GO:0005789">
    <property type="term" value="C:endoplasmic reticulum membrane"/>
    <property type="evidence" value="ECO:0007669"/>
    <property type="project" value="UniProtKB-SubCell"/>
</dbReference>
<dbReference type="InterPro" id="IPR007269">
    <property type="entry name" value="ICMT_MeTrfase"/>
</dbReference>
<keyword evidence="8 13" id="KW-0812">Transmembrane</keyword>
<dbReference type="PROSITE" id="PS51564">
    <property type="entry name" value="SAM_ICMT"/>
    <property type="match status" value="1"/>
</dbReference>
<evidence type="ECO:0000256" key="2">
    <source>
        <dbReference type="ARBA" id="ARBA00004141"/>
    </source>
</evidence>
<dbReference type="GO" id="GO:0032259">
    <property type="term" value="P:methylation"/>
    <property type="evidence" value="ECO:0007669"/>
    <property type="project" value="UniProtKB-KW"/>
</dbReference>
<accession>A0A9N6WYU3</accession>
<evidence type="ECO:0000256" key="13">
    <source>
        <dbReference type="RuleBase" id="RU362022"/>
    </source>
</evidence>
<sequence>MHKNGKVAVITAFSTIALSTVFDLIVGLDQRVLTGVSNVFIFGAIIYVSYVLKNDTLEVVWRSSLLASGFAIGVKLCSSSIFGSYLSILCFFHFTEYITTSMIRPQQLTIDSFLLNHSQAYAIAAAASWLEFLIELYLLPGLKNLRIISNTGVAICLVGEIIRKGAMLTAWSNFDHLVRFEKEDDHQLVSHGIYNWCRHPSYVGWFYWSIGTQIILCNPICTILYAMASWKFFNQRVYEEEITLCNFFGQQYTAYQKRVSTGLPFIEGYVPVNFQQ</sequence>
<keyword evidence="6" id="KW-0808">Transferase</keyword>
<evidence type="ECO:0000256" key="4">
    <source>
        <dbReference type="ARBA" id="ARBA00012151"/>
    </source>
</evidence>
<evidence type="ECO:0000256" key="1">
    <source>
        <dbReference type="ARBA" id="ARBA00001450"/>
    </source>
</evidence>
<dbReference type="InterPro" id="IPR025770">
    <property type="entry name" value="PPMT_MeTrfase"/>
</dbReference>
<evidence type="ECO:0000256" key="9">
    <source>
        <dbReference type="ARBA" id="ARBA00022989"/>
    </source>
</evidence>
<feature type="transmembrane region" description="Helical" evidence="13">
    <location>
        <begin position="205"/>
        <end position="226"/>
    </location>
</feature>
<comment type="catalytic activity">
    <reaction evidence="1 13">
        <text>[protein]-C-terminal S-[(2E,6E)-farnesyl]-L-cysteine + S-adenosyl-L-methionine = [protein]-C-terminal S-[(2E,6E)-farnesyl]-L-cysteine methyl ester + S-adenosyl-L-homocysteine</text>
        <dbReference type="Rhea" id="RHEA:21672"/>
        <dbReference type="Rhea" id="RHEA-COMP:12125"/>
        <dbReference type="Rhea" id="RHEA-COMP:12126"/>
        <dbReference type="ChEBI" id="CHEBI:57856"/>
        <dbReference type="ChEBI" id="CHEBI:59789"/>
        <dbReference type="ChEBI" id="CHEBI:90510"/>
        <dbReference type="ChEBI" id="CHEBI:90511"/>
        <dbReference type="EC" id="2.1.1.100"/>
    </reaction>
</comment>
<evidence type="ECO:0000256" key="11">
    <source>
        <dbReference type="ARBA" id="ARBA00023572"/>
    </source>
</evidence>
<reference evidence="14" key="1">
    <citation type="submission" date="2021-04" db="EMBL/GenBank/DDBJ databases">
        <authorList>
            <person name="Cornetti L."/>
        </authorList>
    </citation>
    <scope>NUCLEOTIDE SEQUENCE</scope>
</reference>
<feature type="transmembrane region" description="Helical" evidence="13">
    <location>
        <begin position="120"/>
        <end position="139"/>
    </location>
</feature>
<evidence type="ECO:0000256" key="12">
    <source>
        <dbReference type="ARBA" id="ARBA00023656"/>
    </source>
</evidence>
<dbReference type="AlphaFoldDB" id="A0A9N6WYU3"/>
<evidence type="ECO:0000256" key="6">
    <source>
        <dbReference type="ARBA" id="ARBA00022679"/>
    </source>
</evidence>
<keyword evidence="5 13" id="KW-0489">Methyltransferase</keyword>
<gene>
    <name evidence="14" type="primary">EOG090X0CFU</name>
</gene>
<dbReference type="Gene3D" id="1.20.120.1630">
    <property type="match status" value="1"/>
</dbReference>
<keyword evidence="13" id="KW-0256">Endoplasmic reticulum</keyword>
<feature type="transmembrane region" description="Helical" evidence="13">
    <location>
        <begin position="7"/>
        <end position="26"/>
    </location>
</feature>
<feature type="transmembrane region" description="Helical" evidence="13">
    <location>
        <begin position="32"/>
        <end position="52"/>
    </location>
</feature>
<feature type="transmembrane region" description="Helical" evidence="13">
    <location>
        <begin position="59"/>
        <end position="76"/>
    </location>
</feature>
<proteinExistence type="inferred from homology"/>
<dbReference type="PANTHER" id="PTHR12714">
    <property type="entry name" value="PROTEIN-S ISOPRENYLCYSTEINE O-METHYLTRANSFERASE"/>
    <property type="match status" value="1"/>
</dbReference>
<evidence type="ECO:0000256" key="10">
    <source>
        <dbReference type="ARBA" id="ARBA00023136"/>
    </source>
</evidence>
<keyword evidence="10 13" id="KW-0472">Membrane</keyword>
<comment type="function">
    <text evidence="11">Catalyzes the post-translational methylation of isoprenylated C-terminal cysteine residues.</text>
</comment>
<evidence type="ECO:0000256" key="7">
    <source>
        <dbReference type="ARBA" id="ARBA00022691"/>
    </source>
</evidence>
<dbReference type="EC" id="2.1.1.100" evidence="4 13"/>
<evidence type="ECO:0000256" key="5">
    <source>
        <dbReference type="ARBA" id="ARBA00022603"/>
    </source>
</evidence>
<name>A0A9N6WYU3_9CRUS</name>
<protein>
    <recommendedName>
        <fullName evidence="12 13">Protein-S-isoprenylcysteine O-methyltransferase</fullName>
        <ecNumber evidence="4 13">2.1.1.100</ecNumber>
    </recommendedName>
</protein>
<keyword evidence="7 13" id="KW-0949">S-adenosyl-L-methionine</keyword>
<dbReference type="GO" id="GO:0004671">
    <property type="term" value="F:protein C-terminal S-isoprenylcysteine carboxyl O-methyltransferase activity"/>
    <property type="evidence" value="ECO:0007669"/>
    <property type="project" value="UniProtKB-EC"/>
</dbReference>
<dbReference type="Pfam" id="PF04140">
    <property type="entry name" value="ICMT"/>
    <property type="match status" value="1"/>
</dbReference>
<dbReference type="PANTHER" id="PTHR12714:SF9">
    <property type="entry name" value="PROTEIN-S-ISOPRENYLCYSTEINE O-METHYLTRANSFERASE"/>
    <property type="match status" value="1"/>
</dbReference>
<evidence type="ECO:0000256" key="3">
    <source>
        <dbReference type="ARBA" id="ARBA00009140"/>
    </source>
</evidence>
<comment type="subcellular location">
    <subcellularLocation>
        <location evidence="13">Endoplasmic reticulum membrane</location>
        <topology evidence="13">Multi-pass membrane protein</topology>
    </subcellularLocation>
    <subcellularLocation>
        <location evidence="2">Membrane</location>
        <topology evidence="2">Multi-pass membrane protein</topology>
    </subcellularLocation>
</comment>
<evidence type="ECO:0000313" key="14">
    <source>
        <dbReference type="EMBL" id="CAG4645779.1"/>
    </source>
</evidence>
<evidence type="ECO:0000256" key="8">
    <source>
        <dbReference type="ARBA" id="ARBA00022692"/>
    </source>
</evidence>
<keyword evidence="9 13" id="KW-1133">Transmembrane helix</keyword>